<dbReference type="OrthoDB" id="2021183at2759"/>
<keyword evidence="3" id="KW-1185">Reference proteome</keyword>
<feature type="region of interest" description="Disordered" evidence="1">
    <location>
        <begin position="718"/>
        <end position="737"/>
    </location>
</feature>
<evidence type="ECO:0000256" key="1">
    <source>
        <dbReference type="SAM" id="MobiDB-lite"/>
    </source>
</evidence>
<organism evidence="2 3">
    <name type="scientific">Adiantum capillus-veneris</name>
    <name type="common">Maidenhair fern</name>
    <dbReference type="NCBI Taxonomy" id="13818"/>
    <lineage>
        <taxon>Eukaryota</taxon>
        <taxon>Viridiplantae</taxon>
        <taxon>Streptophyta</taxon>
        <taxon>Embryophyta</taxon>
        <taxon>Tracheophyta</taxon>
        <taxon>Polypodiopsida</taxon>
        <taxon>Polypodiidae</taxon>
        <taxon>Polypodiales</taxon>
        <taxon>Pteridineae</taxon>
        <taxon>Pteridaceae</taxon>
        <taxon>Vittarioideae</taxon>
        <taxon>Adiantum</taxon>
    </lineage>
</organism>
<feature type="non-terminal residue" evidence="2">
    <location>
        <position position="1"/>
    </location>
</feature>
<sequence>RTRRVHYLHSEHSHHLHCLAMASSARGRNRRLLYKVKSSRASDGSVVYSCIFSCLDDVEHHRHRRNPFDPKYIQAALSSFDELGRDNFDRVATREEVEAASTSVHVRMELIKSMKDGLVKLTNDAVKHCKGAAKRVPKHKFTLEENKACGFDEGITPQQKSYACNFFEDDSINVYQRKFGQAFEALQVLRDDPGSLLYKCNMSPIMGSINLELAHVMDDLDSCLNGNANFMSEDELSFNINKETMEVLHDVLQRTPSDFRSIVHCEDGYADLSPFKGFISPSTKELILDFVTPTQSSENIEETTSQHDEVESKIPTKECLVWDSKNLCELVYQLCYVSDDGSPTTTVPECTELTKLHQMESAVPLDKPLDDSKVLHSLEPVDIRGVSAASSELDDISSPVEYYQDLMEIASADEMMEDISNEEAEDDIEDEEIAQHGANVNVQFCLENEDIEKFLAVRKQSKKSKSSWLVQDPEKLLLPATLKRNIEPKDEDIESVVESSGVTGRTFRQALSREGLDLILHFNLLQEDPSKIPGAFHFNSSAIDSEDFPTSSSFSQEPGFNSQNLEGSMHLNKENSHKEKKCWDNFSWPPGMAPTSQRSECMQSAECGAAPRTHQDCQSLQETETILLCHRSPILQDNALRIGDECWDKFSWSTATGVRSEYIEFGTHREDEDCCMKHSASLAAVADSLLPDDMGIEVHDTSKEGELAKVFQMESSNSIHSSGVVNEDDTPTETANQDDAVSQLKNQGMVTLEDSNLSCVFSQVASHQKTIPWVEESQNQGHRGERKRFHLDDLITGAVIAECQLHQNSYSHFDLEPLSRMLSTHMASIFKKQNTKSIVLKDLVAACNCAQNITLQRYVVALLSAAHQQNIGSWKDSRIEERQILLQEGVSRKLCDVEISILSPGSFP</sequence>
<dbReference type="Proteomes" id="UP000886520">
    <property type="component" value="Chromosome 21"/>
</dbReference>
<gene>
    <name evidence="2" type="ORF">GOP47_0021668</name>
</gene>
<name>A0A9D4UA15_ADICA</name>
<dbReference type="AlphaFoldDB" id="A0A9D4UA15"/>
<dbReference type="EMBL" id="JABFUD020000021">
    <property type="protein sequence ID" value="KAI5063121.1"/>
    <property type="molecule type" value="Genomic_DNA"/>
</dbReference>
<evidence type="ECO:0000313" key="2">
    <source>
        <dbReference type="EMBL" id="KAI5063121.1"/>
    </source>
</evidence>
<protein>
    <submittedName>
        <fullName evidence="2">Uncharacterized protein</fullName>
    </submittedName>
</protein>
<proteinExistence type="predicted"/>
<accession>A0A9D4UA15</accession>
<reference evidence="2" key="1">
    <citation type="submission" date="2021-01" db="EMBL/GenBank/DDBJ databases">
        <title>Adiantum capillus-veneris genome.</title>
        <authorList>
            <person name="Fang Y."/>
            <person name="Liao Q."/>
        </authorList>
    </citation>
    <scope>NUCLEOTIDE SEQUENCE</scope>
    <source>
        <strain evidence="2">H3</strain>
        <tissue evidence="2">Leaf</tissue>
    </source>
</reference>
<comment type="caution">
    <text evidence="2">The sequence shown here is derived from an EMBL/GenBank/DDBJ whole genome shotgun (WGS) entry which is preliminary data.</text>
</comment>
<evidence type="ECO:0000313" key="3">
    <source>
        <dbReference type="Proteomes" id="UP000886520"/>
    </source>
</evidence>